<proteinExistence type="predicted"/>
<comment type="caution">
    <text evidence="1">The sequence shown here is derived from an EMBL/GenBank/DDBJ whole genome shotgun (WGS) entry which is preliminary data.</text>
</comment>
<evidence type="ECO:0000313" key="1">
    <source>
        <dbReference type="EMBL" id="RXH85393.1"/>
    </source>
</evidence>
<name>A0A498IVH8_MALDO</name>
<dbReference type="Proteomes" id="UP000290289">
    <property type="component" value="Chromosome 10"/>
</dbReference>
<gene>
    <name evidence="1" type="ORF">DVH24_002491</name>
</gene>
<evidence type="ECO:0000313" key="2">
    <source>
        <dbReference type="Proteomes" id="UP000290289"/>
    </source>
</evidence>
<reference evidence="1 2" key="1">
    <citation type="submission" date="2018-10" db="EMBL/GenBank/DDBJ databases">
        <title>A high-quality apple genome assembly.</title>
        <authorList>
            <person name="Hu J."/>
        </authorList>
    </citation>
    <scope>NUCLEOTIDE SEQUENCE [LARGE SCALE GENOMIC DNA]</scope>
    <source>
        <strain evidence="2">cv. HFTH1</strain>
        <tissue evidence="1">Young leaf</tissue>
    </source>
</reference>
<sequence>MENGKNREGSRERDKGLCVSACVMFVCVRCCVRVWLRALCVCVGFLLSGLRTHSGTSDNFYNYFDNFRPWTKIMTTFTIITCTISDHGWWFHSKSCATVIFFQEVEYQSHSEHFSFFFFPYPFQSHSRSIPELEHKGTILSSLDLPFPHGFVFGNSRATSQWVTHHGSALAPFLLNFGVPTEPEASELPKGLVLDRDGNIHLRITPLDNVGCYNVSFCK</sequence>
<accession>A0A498IVH8</accession>
<keyword evidence="2" id="KW-1185">Reference proteome</keyword>
<dbReference type="EMBL" id="RDQH01000336">
    <property type="protein sequence ID" value="RXH85393.1"/>
    <property type="molecule type" value="Genomic_DNA"/>
</dbReference>
<dbReference type="AlphaFoldDB" id="A0A498IVH8"/>
<organism evidence="1 2">
    <name type="scientific">Malus domestica</name>
    <name type="common">Apple</name>
    <name type="synonym">Pyrus malus</name>
    <dbReference type="NCBI Taxonomy" id="3750"/>
    <lineage>
        <taxon>Eukaryota</taxon>
        <taxon>Viridiplantae</taxon>
        <taxon>Streptophyta</taxon>
        <taxon>Embryophyta</taxon>
        <taxon>Tracheophyta</taxon>
        <taxon>Spermatophyta</taxon>
        <taxon>Magnoliopsida</taxon>
        <taxon>eudicotyledons</taxon>
        <taxon>Gunneridae</taxon>
        <taxon>Pentapetalae</taxon>
        <taxon>rosids</taxon>
        <taxon>fabids</taxon>
        <taxon>Rosales</taxon>
        <taxon>Rosaceae</taxon>
        <taxon>Amygdaloideae</taxon>
        <taxon>Maleae</taxon>
        <taxon>Malus</taxon>
    </lineage>
</organism>
<protein>
    <submittedName>
        <fullName evidence="1">Uncharacterized protein</fullName>
    </submittedName>
</protein>